<evidence type="ECO:0000313" key="3">
    <source>
        <dbReference type="Proteomes" id="UP001055439"/>
    </source>
</evidence>
<reference evidence="2" key="1">
    <citation type="submission" date="2022-05" db="EMBL/GenBank/DDBJ databases">
        <title>The Musa troglodytarum L. genome provides insights into the mechanism of non-climacteric behaviour and enrichment of carotenoids.</title>
        <authorList>
            <person name="Wang J."/>
        </authorList>
    </citation>
    <scope>NUCLEOTIDE SEQUENCE</scope>
    <source>
        <tissue evidence="2">Leaf</tissue>
    </source>
</reference>
<evidence type="ECO:0000313" key="2">
    <source>
        <dbReference type="EMBL" id="URD72911.1"/>
    </source>
</evidence>
<protein>
    <submittedName>
        <fullName evidence="2">Uncharacterized protein</fullName>
    </submittedName>
</protein>
<gene>
    <name evidence="2" type="ORF">MUK42_34657</name>
</gene>
<feature type="region of interest" description="Disordered" evidence="1">
    <location>
        <begin position="66"/>
        <end position="94"/>
    </location>
</feature>
<keyword evidence="3" id="KW-1185">Reference proteome</keyword>
<dbReference type="AlphaFoldDB" id="A0A9E7E9F5"/>
<name>A0A9E7E9F5_9LILI</name>
<dbReference type="EMBL" id="CP097502">
    <property type="protein sequence ID" value="URD72911.1"/>
    <property type="molecule type" value="Genomic_DNA"/>
</dbReference>
<evidence type="ECO:0000256" key="1">
    <source>
        <dbReference type="SAM" id="MobiDB-lite"/>
    </source>
</evidence>
<accession>A0A9E7E9F5</accession>
<dbReference type="Proteomes" id="UP001055439">
    <property type="component" value="Chromosome 1"/>
</dbReference>
<proteinExistence type="predicted"/>
<sequence>MHGYAAAEGSRNKGRTTYTKAAEFTDLIFGKVTDASSKESGDVTCSFAAPITTAAMNVNTTVAARRTWSSSRSGGADAWAGGKGEEEGMGGAWVGGEATGLEQLRRVAERTGDHLRYFIGFPPALPT</sequence>
<organism evidence="2 3">
    <name type="scientific">Musa troglodytarum</name>
    <name type="common">fe'i banana</name>
    <dbReference type="NCBI Taxonomy" id="320322"/>
    <lineage>
        <taxon>Eukaryota</taxon>
        <taxon>Viridiplantae</taxon>
        <taxon>Streptophyta</taxon>
        <taxon>Embryophyta</taxon>
        <taxon>Tracheophyta</taxon>
        <taxon>Spermatophyta</taxon>
        <taxon>Magnoliopsida</taxon>
        <taxon>Liliopsida</taxon>
        <taxon>Zingiberales</taxon>
        <taxon>Musaceae</taxon>
        <taxon>Musa</taxon>
    </lineage>
</organism>